<evidence type="ECO:0000313" key="2">
    <source>
        <dbReference type="EMBL" id="GAF92895.1"/>
    </source>
</evidence>
<reference evidence="2" key="1">
    <citation type="journal article" date="2014" name="Front. Microbiol.">
        <title>High frequency of phylogenetically diverse reductive dehalogenase-homologous genes in deep subseafloor sedimentary metagenomes.</title>
        <authorList>
            <person name="Kawai M."/>
            <person name="Futagami T."/>
            <person name="Toyoda A."/>
            <person name="Takaki Y."/>
            <person name="Nishi S."/>
            <person name="Hori S."/>
            <person name="Arai W."/>
            <person name="Tsubouchi T."/>
            <person name="Morono Y."/>
            <person name="Uchiyama I."/>
            <person name="Ito T."/>
            <person name="Fujiyama A."/>
            <person name="Inagaki F."/>
            <person name="Takami H."/>
        </authorList>
    </citation>
    <scope>NUCLEOTIDE SEQUENCE</scope>
    <source>
        <strain evidence="2">Expedition CK06-06</strain>
    </source>
</reference>
<feature type="non-terminal residue" evidence="2">
    <location>
        <position position="1"/>
    </location>
</feature>
<dbReference type="InterPro" id="IPR007634">
    <property type="entry name" value="RNA_pol_sigma_54_DNA-bd"/>
</dbReference>
<dbReference type="PANTHER" id="PTHR32248:SF4">
    <property type="entry name" value="RNA POLYMERASE SIGMA-54 FACTOR"/>
    <property type="match status" value="1"/>
</dbReference>
<sequence length="71" mass="8087">SHLKPLTMTEFARQLSVNPSTISRALANKYLESPQGIHQLKFFFTAAVAHTDKRIIFQKIKEIVDNEDKSS</sequence>
<feature type="non-terminal residue" evidence="2">
    <location>
        <position position="71"/>
    </location>
</feature>
<dbReference type="EMBL" id="BARS01014388">
    <property type="protein sequence ID" value="GAF92895.1"/>
    <property type="molecule type" value="Genomic_DNA"/>
</dbReference>
<dbReference type="AlphaFoldDB" id="X0UWT2"/>
<feature type="domain" description="RNA polymerase sigma factor 54 DNA-binding" evidence="1">
    <location>
        <begin position="2"/>
        <end position="70"/>
    </location>
</feature>
<proteinExistence type="predicted"/>
<dbReference type="GO" id="GO:0001216">
    <property type="term" value="F:DNA-binding transcription activator activity"/>
    <property type="evidence" value="ECO:0007669"/>
    <property type="project" value="InterPro"/>
</dbReference>
<dbReference type="Pfam" id="PF04552">
    <property type="entry name" value="Sigma54_DBD"/>
    <property type="match status" value="1"/>
</dbReference>
<dbReference type="PROSITE" id="PS50044">
    <property type="entry name" value="SIGMA54_3"/>
    <property type="match status" value="1"/>
</dbReference>
<dbReference type="InterPro" id="IPR000394">
    <property type="entry name" value="RNA_pol_sigma_54"/>
</dbReference>
<comment type="caution">
    <text evidence="2">The sequence shown here is derived from an EMBL/GenBank/DDBJ whole genome shotgun (WGS) entry which is preliminary data.</text>
</comment>
<name>X0UWT2_9ZZZZ</name>
<dbReference type="GO" id="GO:0016987">
    <property type="term" value="F:sigma factor activity"/>
    <property type="evidence" value="ECO:0007669"/>
    <property type="project" value="InterPro"/>
</dbReference>
<dbReference type="PANTHER" id="PTHR32248">
    <property type="entry name" value="RNA POLYMERASE SIGMA-54 FACTOR"/>
    <property type="match status" value="1"/>
</dbReference>
<accession>X0UWT2</accession>
<organism evidence="2">
    <name type="scientific">marine sediment metagenome</name>
    <dbReference type="NCBI Taxonomy" id="412755"/>
    <lineage>
        <taxon>unclassified sequences</taxon>
        <taxon>metagenomes</taxon>
        <taxon>ecological metagenomes</taxon>
    </lineage>
</organism>
<evidence type="ECO:0000259" key="1">
    <source>
        <dbReference type="Pfam" id="PF04552"/>
    </source>
</evidence>
<gene>
    <name evidence="2" type="ORF">S01H1_24297</name>
</gene>
<protein>
    <recommendedName>
        <fullName evidence="1">RNA polymerase sigma factor 54 DNA-binding domain-containing protein</fullName>
    </recommendedName>
</protein>